<protein>
    <submittedName>
        <fullName evidence="5">Uncharacterized protein</fullName>
    </submittedName>
</protein>
<sequence>GKVDIDVKDKMFGRTPLWRAAGNGHEAVVKLLLSTGKVDVDAKDQGGQTPLSRAAENGHGPVVKLL</sequence>
<dbReference type="AlphaFoldDB" id="A0A177CQT9"/>
<feature type="non-terminal residue" evidence="5">
    <location>
        <position position="66"/>
    </location>
</feature>
<dbReference type="InParanoid" id="A0A177CQT9"/>
<evidence type="ECO:0000256" key="4">
    <source>
        <dbReference type="SAM" id="MobiDB-lite"/>
    </source>
</evidence>
<dbReference type="PROSITE" id="PS50297">
    <property type="entry name" value="ANK_REP_REGION"/>
    <property type="match status" value="2"/>
</dbReference>
<dbReference type="PANTHER" id="PTHR24171">
    <property type="entry name" value="ANKYRIN REPEAT DOMAIN-CONTAINING PROTEIN 39-RELATED"/>
    <property type="match status" value="1"/>
</dbReference>
<feature type="region of interest" description="Disordered" evidence="4">
    <location>
        <begin position="42"/>
        <end position="66"/>
    </location>
</feature>
<dbReference type="GO" id="GO:0085020">
    <property type="term" value="P:protein K6-linked ubiquitination"/>
    <property type="evidence" value="ECO:0007669"/>
    <property type="project" value="TreeGrafter"/>
</dbReference>
<dbReference type="SUPFAM" id="SSF48403">
    <property type="entry name" value="Ankyrin repeat"/>
    <property type="match status" value="1"/>
</dbReference>
<dbReference type="InterPro" id="IPR036770">
    <property type="entry name" value="Ankyrin_rpt-contain_sf"/>
</dbReference>
<dbReference type="STRING" id="1460663.A0A177CQT9"/>
<organism evidence="5 6">
    <name type="scientific">Paraphaeosphaeria sporulosa</name>
    <dbReference type="NCBI Taxonomy" id="1460663"/>
    <lineage>
        <taxon>Eukaryota</taxon>
        <taxon>Fungi</taxon>
        <taxon>Dikarya</taxon>
        <taxon>Ascomycota</taxon>
        <taxon>Pezizomycotina</taxon>
        <taxon>Dothideomycetes</taxon>
        <taxon>Pleosporomycetidae</taxon>
        <taxon>Pleosporales</taxon>
        <taxon>Massarineae</taxon>
        <taxon>Didymosphaeriaceae</taxon>
        <taxon>Paraphaeosphaeria</taxon>
    </lineage>
</organism>
<accession>A0A177CQT9</accession>
<evidence type="ECO:0000256" key="3">
    <source>
        <dbReference type="PROSITE-ProRule" id="PRU00023"/>
    </source>
</evidence>
<proteinExistence type="predicted"/>
<evidence type="ECO:0000256" key="1">
    <source>
        <dbReference type="ARBA" id="ARBA00022737"/>
    </source>
</evidence>
<dbReference type="Pfam" id="PF12796">
    <property type="entry name" value="Ank_2"/>
    <property type="match status" value="1"/>
</dbReference>
<dbReference type="GeneID" id="28757210"/>
<dbReference type="PROSITE" id="PS50088">
    <property type="entry name" value="ANK_REPEAT"/>
    <property type="match status" value="2"/>
</dbReference>
<keyword evidence="2 3" id="KW-0040">ANK repeat</keyword>
<name>A0A177CQT9_9PLEO</name>
<dbReference type="RefSeq" id="XP_018039677.1">
    <property type="nucleotide sequence ID" value="XM_018173724.1"/>
</dbReference>
<dbReference type="EMBL" id="KV441549">
    <property type="protein sequence ID" value="OAG09312.1"/>
    <property type="molecule type" value="Genomic_DNA"/>
</dbReference>
<keyword evidence="6" id="KW-1185">Reference proteome</keyword>
<gene>
    <name evidence="5" type="ORF">CC84DRAFT_1076590</name>
</gene>
<dbReference type="InterPro" id="IPR002110">
    <property type="entry name" value="Ankyrin_rpt"/>
</dbReference>
<evidence type="ECO:0000313" key="6">
    <source>
        <dbReference type="Proteomes" id="UP000077069"/>
    </source>
</evidence>
<dbReference type="OrthoDB" id="341259at2759"/>
<evidence type="ECO:0000313" key="5">
    <source>
        <dbReference type="EMBL" id="OAG09312.1"/>
    </source>
</evidence>
<feature type="repeat" description="ANK" evidence="3">
    <location>
        <begin position="46"/>
        <end position="66"/>
    </location>
</feature>
<keyword evidence="1" id="KW-0677">Repeat</keyword>
<dbReference type="PANTHER" id="PTHR24171:SF8">
    <property type="entry name" value="BRCA1-ASSOCIATED RING DOMAIN PROTEIN 1"/>
    <property type="match status" value="1"/>
</dbReference>
<dbReference type="GO" id="GO:0004842">
    <property type="term" value="F:ubiquitin-protein transferase activity"/>
    <property type="evidence" value="ECO:0007669"/>
    <property type="project" value="TreeGrafter"/>
</dbReference>
<dbReference type="SMART" id="SM00248">
    <property type="entry name" value="ANK"/>
    <property type="match status" value="1"/>
</dbReference>
<feature type="non-terminal residue" evidence="5">
    <location>
        <position position="1"/>
    </location>
</feature>
<feature type="repeat" description="ANK" evidence="3">
    <location>
        <begin position="12"/>
        <end position="36"/>
    </location>
</feature>
<dbReference type="Proteomes" id="UP000077069">
    <property type="component" value="Unassembled WGS sequence"/>
</dbReference>
<evidence type="ECO:0000256" key="2">
    <source>
        <dbReference type="ARBA" id="ARBA00023043"/>
    </source>
</evidence>
<reference evidence="5 6" key="1">
    <citation type="submission" date="2016-05" db="EMBL/GenBank/DDBJ databases">
        <title>Comparative analysis of secretome profiles of manganese(II)-oxidizing ascomycete fungi.</title>
        <authorList>
            <consortium name="DOE Joint Genome Institute"/>
            <person name="Zeiner C.A."/>
            <person name="Purvine S.O."/>
            <person name="Zink E.M."/>
            <person name="Wu S."/>
            <person name="Pasa-Tolic L."/>
            <person name="Chaput D.L."/>
            <person name="Haridas S."/>
            <person name="Grigoriev I.V."/>
            <person name="Santelli C.M."/>
            <person name="Hansel C.M."/>
        </authorList>
    </citation>
    <scope>NUCLEOTIDE SEQUENCE [LARGE SCALE GENOMIC DNA]</scope>
    <source>
        <strain evidence="5 6">AP3s5-JAC2a</strain>
    </source>
</reference>
<dbReference type="Gene3D" id="1.25.40.20">
    <property type="entry name" value="Ankyrin repeat-containing domain"/>
    <property type="match status" value="1"/>
</dbReference>